<evidence type="ECO:0000256" key="5">
    <source>
        <dbReference type="ARBA" id="ARBA00023136"/>
    </source>
</evidence>
<accession>A0ABQ0JXI9</accession>
<evidence type="ECO:0000313" key="10">
    <source>
        <dbReference type="Proteomes" id="UP000032309"/>
    </source>
</evidence>
<dbReference type="InterPro" id="IPR025857">
    <property type="entry name" value="MacB_PCD"/>
</dbReference>
<keyword evidence="4 6" id="KW-1133">Transmembrane helix</keyword>
<dbReference type="InterPro" id="IPR003838">
    <property type="entry name" value="ABC3_permease_C"/>
</dbReference>
<feature type="transmembrane region" description="Helical" evidence="6">
    <location>
        <begin position="300"/>
        <end position="329"/>
    </location>
</feature>
<dbReference type="RefSeq" id="WP_052563475.1">
    <property type="nucleotide sequence ID" value="NZ_BAFN01000001.1"/>
</dbReference>
<comment type="caution">
    <text evidence="9">The sequence shown here is derived from an EMBL/GenBank/DDBJ whole genome shotgun (WGS) entry which is preliminary data.</text>
</comment>
<evidence type="ECO:0000256" key="3">
    <source>
        <dbReference type="ARBA" id="ARBA00022692"/>
    </source>
</evidence>
<dbReference type="PANTHER" id="PTHR43738">
    <property type="entry name" value="ABC TRANSPORTER, MEMBRANE PROTEIN"/>
    <property type="match status" value="1"/>
</dbReference>
<evidence type="ECO:0000256" key="6">
    <source>
        <dbReference type="SAM" id="Phobius"/>
    </source>
</evidence>
<evidence type="ECO:0000256" key="2">
    <source>
        <dbReference type="ARBA" id="ARBA00022475"/>
    </source>
</evidence>
<feature type="domain" description="ABC3 transporter permease C-terminal" evidence="7">
    <location>
        <begin position="262"/>
        <end position="375"/>
    </location>
</feature>
<keyword evidence="10" id="KW-1185">Reference proteome</keyword>
<dbReference type="Pfam" id="PF02687">
    <property type="entry name" value="FtsX"/>
    <property type="match status" value="1"/>
</dbReference>
<organism evidence="9 10">
    <name type="scientific">Candidatus Brocadia sinica JPN1</name>
    <dbReference type="NCBI Taxonomy" id="1197129"/>
    <lineage>
        <taxon>Bacteria</taxon>
        <taxon>Pseudomonadati</taxon>
        <taxon>Planctomycetota</taxon>
        <taxon>Candidatus Brocadiia</taxon>
        <taxon>Candidatus Brocadiales</taxon>
        <taxon>Candidatus Brocadiaceae</taxon>
        <taxon>Candidatus Brocadia</taxon>
    </lineage>
</organism>
<reference evidence="10" key="1">
    <citation type="journal article" date="2015" name="Genome Announc.">
        <title>Draft Genome Sequence of an Anaerobic Ammonium-Oxidizing Bacterium, "Candidatus Brocadia sinica".</title>
        <authorList>
            <person name="Oshiki M."/>
            <person name="Shinyako-Hata K."/>
            <person name="Satoh H."/>
            <person name="Okabe S."/>
        </authorList>
    </citation>
    <scope>NUCLEOTIDE SEQUENCE [LARGE SCALE GENOMIC DNA]</scope>
    <source>
        <strain evidence="10">JPN1</strain>
    </source>
</reference>
<feature type="domain" description="MacB-like periplasmic core" evidence="8">
    <location>
        <begin position="18"/>
        <end position="222"/>
    </location>
</feature>
<dbReference type="EMBL" id="BAFN01000001">
    <property type="protein sequence ID" value="GAN33430.1"/>
    <property type="molecule type" value="Genomic_DNA"/>
</dbReference>
<evidence type="ECO:0000256" key="1">
    <source>
        <dbReference type="ARBA" id="ARBA00004651"/>
    </source>
</evidence>
<proteinExistence type="predicted"/>
<keyword evidence="2" id="KW-1003">Cell membrane</keyword>
<name>A0ABQ0JXI9_9BACT</name>
<feature type="transmembrane region" description="Helical" evidence="6">
    <location>
        <begin position="349"/>
        <end position="373"/>
    </location>
</feature>
<feature type="transmembrane region" description="Helical" evidence="6">
    <location>
        <begin position="20"/>
        <end position="44"/>
    </location>
</feature>
<gene>
    <name evidence="9" type="ORF">BROSI_A1952</name>
</gene>
<evidence type="ECO:0000259" key="7">
    <source>
        <dbReference type="Pfam" id="PF02687"/>
    </source>
</evidence>
<evidence type="ECO:0000256" key="4">
    <source>
        <dbReference type="ARBA" id="ARBA00022989"/>
    </source>
</evidence>
<protein>
    <submittedName>
        <fullName evidence="9">ABC transporter permease</fullName>
    </submittedName>
</protein>
<dbReference type="InterPro" id="IPR051125">
    <property type="entry name" value="ABC-4/HrtB_transporter"/>
</dbReference>
<evidence type="ECO:0000313" key="9">
    <source>
        <dbReference type="EMBL" id="GAN33430.1"/>
    </source>
</evidence>
<keyword evidence="3 6" id="KW-0812">Transmembrane</keyword>
<dbReference type="Proteomes" id="UP000032309">
    <property type="component" value="Unassembled WGS sequence"/>
</dbReference>
<comment type="subcellular location">
    <subcellularLocation>
        <location evidence="1">Cell membrane</location>
        <topology evidence="1">Multi-pass membrane protein</topology>
    </subcellularLocation>
</comment>
<keyword evidence="5 6" id="KW-0472">Membrane</keyword>
<dbReference type="Pfam" id="PF12704">
    <property type="entry name" value="MacB_PCD"/>
    <property type="match status" value="1"/>
</dbReference>
<feature type="transmembrane region" description="Helical" evidence="6">
    <location>
        <begin position="254"/>
        <end position="279"/>
    </location>
</feature>
<evidence type="ECO:0000259" key="8">
    <source>
        <dbReference type="Pfam" id="PF12704"/>
    </source>
</evidence>
<sequence length="385" mass="43121">MYIINLIYKNAFRHKLRTSLTILGITIVILAFSLLRTVVSAWYAGVEASSATRLVTRNSISLVFPLPISYKDKIRQIHGVSFVSSAYWFGGIYIDEKNFFANFAVEPKNFLELYPEYILPPDQKDAFLRDRKSVIAGQKLASKYHWEIGDTLTLKGTIFPGNWEFVVRGIYRGRDKSTDETQFFFHWDYLNESLKKTTSLRADQAGFYLVGVNNPDLADDVAVTIDKTFKNSLAETLTETEKAFQLSFVSMSEAIVIAIQLVSFVVIIIIMAVMANTMAMTARERIGEYAILKTLGFGGWYIAALIFGESLFITVVGCAIGIAFTFPIAKVFGNVMGTYFPVFNVTTKTIYLDIAVSLLVGMVAAIIPTWRAITIRIADGLRRIG</sequence>
<dbReference type="PANTHER" id="PTHR43738:SF3">
    <property type="entry name" value="ABC TRANSPORTER PERMEASE"/>
    <property type="match status" value="1"/>
</dbReference>